<reference evidence="1" key="1">
    <citation type="submission" date="2019-08" db="EMBL/GenBank/DDBJ databases">
        <authorList>
            <person name="Kucharzyk K."/>
            <person name="Murdoch R.W."/>
            <person name="Higgins S."/>
            <person name="Loffler F."/>
        </authorList>
    </citation>
    <scope>NUCLEOTIDE SEQUENCE</scope>
</reference>
<accession>A0A645BXH8</accession>
<name>A0A645BXH8_9ZZZZ</name>
<organism evidence="1">
    <name type="scientific">bioreactor metagenome</name>
    <dbReference type="NCBI Taxonomy" id="1076179"/>
    <lineage>
        <taxon>unclassified sequences</taxon>
        <taxon>metagenomes</taxon>
        <taxon>ecological metagenomes</taxon>
    </lineage>
</organism>
<comment type="caution">
    <text evidence="1">The sequence shown here is derived from an EMBL/GenBank/DDBJ whole genome shotgun (WGS) entry which is preliminary data.</text>
</comment>
<proteinExistence type="predicted"/>
<dbReference type="EMBL" id="VSSQ01023353">
    <property type="protein sequence ID" value="MPM70226.1"/>
    <property type="molecule type" value="Genomic_DNA"/>
</dbReference>
<evidence type="ECO:0000313" key="1">
    <source>
        <dbReference type="EMBL" id="MPM70226.1"/>
    </source>
</evidence>
<gene>
    <name evidence="1" type="ORF">SDC9_117179</name>
</gene>
<protein>
    <submittedName>
        <fullName evidence="1">Uncharacterized protein</fullName>
    </submittedName>
</protein>
<dbReference type="AlphaFoldDB" id="A0A645BXH8"/>
<sequence length="73" mass="8515">MSESHNICFNKVYLIFSGKIQQASDNFLATFCLFDNQLKVFLHRAVSRRFILENIGIHRYDAQRIVEFMGNTG</sequence>